<dbReference type="AlphaFoldDB" id="A0A9P4WS64"/>
<evidence type="ECO:0000313" key="2">
    <source>
        <dbReference type="Proteomes" id="UP000758155"/>
    </source>
</evidence>
<comment type="caution">
    <text evidence="1">The sequence shown here is derived from an EMBL/GenBank/DDBJ whole genome shotgun (WGS) entry which is preliminary data.</text>
</comment>
<dbReference type="EMBL" id="SWKV01000022">
    <property type="protein sequence ID" value="KAF3041138.1"/>
    <property type="molecule type" value="Genomic_DNA"/>
</dbReference>
<proteinExistence type="predicted"/>
<reference evidence="1" key="1">
    <citation type="submission" date="2019-04" db="EMBL/GenBank/DDBJ databases">
        <title>Sequencing of skin fungus with MAO and IRED activity.</title>
        <authorList>
            <person name="Marsaioli A.J."/>
            <person name="Bonatto J.M.C."/>
            <person name="Reis Junior O."/>
        </authorList>
    </citation>
    <scope>NUCLEOTIDE SEQUENCE</scope>
    <source>
        <strain evidence="1">28M1</strain>
    </source>
</reference>
<gene>
    <name evidence="1" type="ORF">E8E12_008507</name>
</gene>
<evidence type="ECO:0000313" key="1">
    <source>
        <dbReference type="EMBL" id="KAF3041138.1"/>
    </source>
</evidence>
<dbReference type="Proteomes" id="UP000758155">
    <property type="component" value="Unassembled WGS sequence"/>
</dbReference>
<protein>
    <submittedName>
        <fullName evidence="1">Uncharacterized protein</fullName>
    </submittedName>
</protein>
<keyword evidence="2" id="KW-1185">Reference proteome</keyword>
<sequence>MKPLDHVAQAFPGVKNREEEFLWLQATMNTPAKSNMWAYKGGKDGAGTLYNAEKMREYIIGKKTVVKGQNLEKVSADLVDKAKIALLKLKALMCTRMYMRSKTVSTIFKKQKEEIGKMLSAIDEEMPKNPRTPPKGHKTIDPWVKQDLGTLWTQYIDERFAIAHKRTHGDMDTYLKLLDDKWCEGRPKSRPGSPAGSRPSSPIDTLEELFGALDLNDVKKKDLCRFLHKVQKEWTAEKAKPWAKPW</sequence>
<organism evidence="1 2">
    <name type="scientific">Didymella heteroderae</name>
    <dbReference type="NCBI Taxonomy" id="1769908"/>
    <lineage>
        <taxon>Eukaryota</taxon>
        <taxon>Fungi</taxon>
        <taxon>Dikarya</taxon>
        <taxon>Ascomycota</taxon>
        <taxon>Pezizomycotina</taxon>
        <taxon>Dothideomycetes</taxon>
        <taxon>Pleosporomycetidae</taxon>
        <taxon>Pleosporales</taxon>
        <taxon>Pleosporineae</taxon>
        <taxon>Didymellaceae</taxon>
        <taxon>Didymella</taxon>
    </lineage>
</organism>
<name>A0A9P4WS64_9PLEO</name>
<accession>A0A9P4WS64</accession>
<dbReference type="OrthoDB" id="3762642at2759"/>